<feature type="binding site" description="axial binding residue" evidence="6">
    <location>
        <position position="424"/>
    </location>
    <ligand>
        <name>heme</name>
        <dbReference type="ChEBI" id="CHEBI:30413"/>
    </ligand>
    <ligandPart>
        <name>Fe</name>
        <dbReference type="ChEBI" id="CHEBI:18248"/>
    </ligandPart>
</feature>
<dbReference type="CDD" id="cd11040">
    <property type="entry name" value="CYP7_CYP8-like"/>
    <property type="match status" value="1"/>
</dbReference>
<reference evidence="8 9" key="1">
    <citation type="submission" date="2017-12" db="EMBL/GenBank/DDBJ databases">
        <authorList>
            <consortium name="DOE Joint Genome Institute"/>
            <person name="Haridas S."/>
            <person name="Kjaerbolling I."/>
            <person name="Vesth T.C."/>
            <person name="Frisvad J.C."/>
            <person name="Nybo J.L."/>
            <person name="Theobald S."/>
            <person name="Kuo A."/>
            <person name="Bowyer P."/>
            <person name="Matsuda Y."/>
            <person name="Mondo S."/>
            <person name="Lyhne E.K."/>
            <person name="Kogle M.E."/>
            <person name="Clum A."/>
            <person name="Lipzen A."/>
            <person name="Salamov A."/>
            <person name="Ngan C.Y."/>
            <person name="Daum C."/>
            <person name="Chiniquy J."/>
            <person name="Barry K."/>
            <person name="LaButti K."/>
            <person name="Simmons B.A."/>
            <person name="Magnuson J.K."/>
            <person name="Mortensen U.H."/>
            <person name="Larsen T.O."/>
            <person name="Grigoriev I.V."/>
            <person name="Baker S.E."/>
            <person name="Andersen M.R."/>
            <person name="Nordberg H.P."/>
            <person name="Cantor M.N."/>
            <person name="Hua S.X."/>
        </authorList>
    </citation>
    <scope>NUCLEOTIDE SEQUENCE [LARGE SCALE GENOMIC DNA]</scope>
    <source>
        <strain evidence="8 9">CBS 102.13</strain>
    </source>
</reference>
<dbReference type="GO" id="GO:0004497">
    <property type="term" value="F:monooxygenase activity"/>
    <property type="evidence" value="ECO:0007669"/>
    <property type="project" value="InterPro"/>
</dbReference>
<dbReference type="InterPro" id="IPR001128">
    <property type="entry name" value="Cyt_P450"/>
</dbReference>
<evidence type="ECO:0000256" key="5">
    <source>
        <dbReference type="ARBA" id="ARBA00023004"/>
    </source>
</evidence>
<dbReference type="InterPro" id="IPR002403">
    <property type="entry name" value="Cyt_P450_E_grp-IV"/>
</dbReference>
<dbReference type="InterPro" id="IPR036396">
    <property type="entry name" value="Cyt_P450_sf"/>
</dbReference>
<dbReference type="PANTHER" id="PTHR47582:SF1">
    <property type="entry name" value="P450, PUTATIVE (EUROFUNG)-RELATED"/>
    <property type="match status" value="1"/>
</dbReference>
<evidence type="ECO:0000256" key="3">
    <source>
        <dbReference type="ARBA" id="ARBA00022723"/>
    </source>
</evidence>
<keyword evidence="7" id="KW-0812">Transmembrane</keyword>
<evidence type="ECO:0000256" key="1">
    <source>
        <dbReference type="ARBA" id="ARBA00001971"/>
    </source>
</evidence>
<dbReference type="EMBL" id="KZ559122">
    <property type="protein sequence ID" value="PLB41070.1"/>
    <property type="molecule type" value="Genomic_DNA"/>
</dbReference>
<evidence type="ECO:0000256" key="7">
    <source>
        <dbReference type="SAM" id="Phobius"/>
    </source>
</evidence>
<evidence type="ECO:0000313" key="8">
    <source>
        <dbReference type="EMBL" id="PLB41070.1"/>
    </source>
</evidence>
<dbReference type="InterPro" id="IPR053007">
    <property type="entry name" value="CYP450_monoxygenase_sec-met"/>
</dbReference>
<proteinExistence type="inferred from homology"/>
<dbReference type="SUPFAM" id="SSF48264">
    <property type="entry name" value="Cytochrome P450"/>
    <property type="match status" value="1"/>
</dbReference>
<dbReference type="STRING" id="41067.A0A2I2FKC2"/>
<gene>
    <name evidence="8" type="ORF">BDW47DRAFT_74996</name>
</gene>
<dbReference type="RefSeq" id="XP_024675082.1">
    <property type="nucleotide sequence ID" value="XM_024819749.1"/>
</dbReference>
<feature type="transmembrane region" description="Helical" evidence="7">
    <location>
        <begin position="33"/>
        <end position="52"/>
    </location>
</feature>
<sequence length="506" mass="56417">MSDMYRLSALGALIVLGIVLSRRQKRDPREPPSVGSSIPIIGHLLGLLWYGTEYFSLMAEKYNYPIFSLSTVVGRFYVVTSPALLQAVQRNKALTFDLSIAMSAERIVGIRGRGVELLRGKQSGGQGLTHVVTHATNSTLSGRPLDRMNERMTRLLRPLVDELATYKTVDMYSWCSHAITMASTEASYGPLNPYKRREIEDAFWAFESNLSPLMANIVPQLTARKAWKGRETMVKAFVKYYRLGGYKDGSEMTRIRYKTLREGGMTIEDIARSEVIMGIALLTNTVPATFWLLSELYSRPELLEETRQEVAQNALRVTDDNVHVIDISALRDHCPLLVSAFQEVLRIKSTSSPIRFVMDDLVLANEYFLRSGSVISMPGPSIGRNPDAWGSTAGDFNPKRFLKTSKNPRRTGGLMTFGVSPVLCPGRHFASSEILGMVAMMILRYDLVPVDGKWNSPPGNPLAITSTMRPFKSGFPVRVSSRKEFEGATWDCEAQEGNGMFNLMVG</sequence>
<keyword evidence="3 6" id="KW-0479">Metal-binding</keyword>
<keyword evidence="6" id="KW-0349">Heme</keyword>
<keyword evidence="5 6" id="KW-0408">Iron</keyword>
<dbReference type="Pfam" id="PF00067">
    <property type="entry name" value="p450"/>
    <property type="match status" value="1"/>
</dbReference>
<protein>
    <submittedName>
        <fullName evidence="8">Cytochrome P450</fullName>
    </submittedName>
</protein>
<dbReference type="AlphaFoldDB" id="A0A2I2FKC2"/>
<evidence type="ECO:0000256" key="2">
    <source>
        <dbReference type="ARBA" id="ARBA00010617"/>
    </source>
</evidence>
<keyword evidence="9" id="KW-1185">Reference proteome</keyword>
<dbReference type="PRINTS" id="PR00465">
    <property type="entry name" value="EP450IV"/>
</dbReference>
<evidence type="ECO:0000256" key="6">
    <source>
        <dbReference type="PIRSR" id="PIRSR602403-1"/>
    </source>
</evidence>
<organism evidence="8 9">
    <name type="scientific">Aspergillus candidus</name>
    <dbReference type="NCBI Taxonomy" id="41067"/>
    <lineage>
        <taxon>Eukaryota</taxon>
        <taxon>Fungi</taxon>
        <taxon>Dikarya</taxon>
        <taxon>Ascomycota</taxon>
        <taxon>Pezizomycotina</taxon>
        <taxon>Eurotiomycetes</taxon>
        <taxon>Eurotiomycetidae</taxon>
        <taxon>Eurotiales</taxon>
        <taxon>Aspergillaceae</taxon>
        <taxon>Aspergillus</taxon>
        <taxon>Aspergillus subgen. Circumdati</taxon>
    </lineage>
</organism>
<keyword evidence="7" id="KW-1133">Transmembrane helix</keyword>
<dbReference type="PANTHER" id="PTHR47582">
    <property type="entry name" value="P450, PUTATIVE (EUROFUNG)-RELATED"/>
    <property type="match status" value="1"/>
</dbReference>
<dbReference type="OrthoDB" id="3366823at2759"/>
<accession>A0A2I2FKC2</accession>
<dbReference type="Proteomes" id="UP000234585">
    <property type="component" value="Unassembled WGS sequence"/>
</dbReference>
<comment type="similarity">
    <text evidence="2">Belongs to the cytochrome P450 family.</text>
</comment>
<comment type="cofactor">
    <cofactor evidence="1 6">
        <name>heme</name>
        <dbReference type="ChEBI" id="CHEBI:30413"/>
    </cofactor>
</comment>
<keyword evidence="4" id="KW-0560">Oxidoreductase</keyword>
<dbReference type="GO" id="GO:0005506">
    <property type="term" value="F:iron ion binding"/>
    <property type="evidence" value="ECO:0007669"/>
    <property type="project" value="InterPro"/>
</dbReference>
<dbReference type="Gene3D" id="1.10.630.10">
    <property type="entry name" value="Cytochrome P450"/>
    <property type="match status" value="1"/>
</dbReference>
<dbReference type="GO" id="GO:0020037">
    <property type="term" value="F:heme binding"/>
    <property type="evidence" value="ECO:0007669"/>
    <property type="project" value="InterPro"/>
</dbReference>
<name>A0A2I2FKC2_ASPCN</name>
<dbReference type="GO" id="GO:0016705">
    <property type="term" value="F:oxidoreductase activity, acting on paired donors, with incorporation or reduction of molecular oxygen"/>
    <property type="evidence" value="ECO:0007669"/>
    <property type="project" value="InterPro"/>
</dbReference>
<evidence type="ECO:0000313" key="9">
    <source>
        <dbReference type="Proteomes" id="UP000234585"/>
    </source>
</evidence>
<dbReference type="GeneID" id="36526909"/>
<keyword evidence="7" id="KW-0472">Membrane</keyword>
<evidence type="ECO:0000256" key="4">
    <source>
        <dbReference type="ARBA" id="ARBA00023002"/>
    </source>
</evidence>